<evidence type="ECO:0000313" key="4">
    <source>
        <dbReference type="EMBL" id="RBP43157.1"/>
    </source>
</evidence>
<dbReference type="Pfam" id="PF13673">
    <property type="entry name" value="Acetyltransf_10"/>
    <property type="match status" value="1"/>
</dbReference>
<gene>
    <name evidence="4" type="ORF">DFR37_101284</name>
</gene>
<feature type="domain" description="N-acetyltransferase" evidence="3">
    <location>
        <begin position="4"/>
        <end position="141"/>
    </location>
</feature>
<proteinExistence type="predicted"/>
<sequence>MKNFSVRLGGWGDVGVQAGAIRLEVFVREQKVPVQEELDEEDAHSVHALACDARGNAIATGRLLRDGHIGRMAVLESWRGRGVGSAVLLALVNEARRRGHAQVELSAQCHACDFYAAHGFVAEGGVYLDAGIEHRTMKRPL</sequence>
<dbReference type="InterPro" id="IPR050832">
    <property type="entry name" value="Bact_Acetyltransf"/>
</dbReference>
<dbReference type="RefSeq" id="WP_113931459.1">
    <property type="nucleotide sequence ID" value="NZ_JACCEU010000001.1"/>
</dbReference>
<dbReference type="EMBL" id="QNRQ01000001">
    <property type="protein sequence ID" value="RBP43157.1"/>
    <property type="molecule type" value="Genomic_DNA"/>
</dbReference>
<dbReference type="SUPFAM" id="SSF55729">
    <property type="entry name" value="Acyl-CoA N-acyltransferases (Nat)"/>
    <property type="match status" value="1"/>
</dbReference>
<dbReference type="PANTHER" id="PTHR43877">
    <property type="entry name" value="AMINOALKYLPHOSPHONATE N-ACETYLTRANSFERASE-RELATED-RELATED"/>
    <property type="match status" value="1"/>
</dbReference>
<comment type="caution">
    <text evidence="4">The sequence shown here is derived from an EMBL/GenBank/DDBJ whole genome shotgun (WGS) entry which is preliminary data.</text>
</comment>
<dbReference type="OrthoDB" id="9796171at2"/>
<keyword evidence="1 4" id="KW-0808">Transferase</keyword>
<dbReference type="AlphaFoldDB" id="A0A366HKS8"/>
<dbReference type="Gene3D" id="3.40.630.30">
    <property type="match status" value="1"/>
</dbReference>
<evidence type="ECO:0000256" key="1">
    <source>
        <dbReference type="ARBA" id="ARBA00022679"/>
    </source>
</evidence>
<name>A0A366HKS8_9BURK</name>
<keyword evidence="5" id="KW-1185">Reference proteome</keyword>
<accession>A0A366HKS8</accession>
<dbReference type="Proteomes" id="UP000253628">
    <property type="component" value="Unassembled WGS sequence"/>
</dbReference>
<reference evidence="4 5" key="1">
    <citation type="submission" date="2018-06" db="EMBL/GenBank/DDBJ databases">
        <title>Genomic Encyclopedia of Type Strains, Phase IV (KMG-IV): sequencing the most valuable type-strain genomes for metagenomic binning, comparative biology and taxonomic classification.</title>
        <authorList>
            <person name="Goeker M."/>
        </authorList>
    </citation>
    <scope>NUCLEOTIDE SEQUENCE [LARGE SCALE GENOMIC DNA]</scope>
    <source>
        <strain evidence="4 5">DSM 25520</strain>
    </source>
</reference>
<evidence type="ECO:0000256" key="2">
    <source>
        <dbReference type="ARBA" id="ARBA00023315"/>
    </source>
</evidence>
<evidence type="ECO:0000313" key="5">
    <source>
        <dbReference type="Proteomes" id="UP000253628"/>
    </source>
</evidence>
<keyword evidence="2 4" id="KW-0012">Acyltransferase</keyword>
<dbReference type="GO" id="GO:0016747">
    <property type="term" value="F:acyltransferase activity, transferring groups other than amino-acyl groups"/>
    <property type="evidence" value="ECO:0007669"/>
    <property type="project" value="InterPro"/>
</dbReference>
<dbReference type="InterPro" id="IPR000182">
    <property type="entry name" value="GNAT_dom"/>
</dbReference>
<dbReference type="InterPro" id="IPR016181">
    <property type="entry name" value="Acyl_CoA_acyltransferase"/>
</dbReference>
<dbReference type="CDD" id="cd04301">
    <property type="entry name" value="NAT_SF"/>
    <property type="match status" value="1"/>
</dbReference>
<dbReference type="PROSITE" id="PS51186">
    <property type="entry name" value="GNAT"/>
    <property type="match status" value="1"/>
</dbReference>
<evidence type="ECO:0000259" key="3">
    <source>
        <dbReference type="PROSITE" id="PS51186"/>
    </source>
</evidence>
<protein>
    <submittedName>
        <fullName evidence="4">Putative GNAT family N-acyltransferase</fullName>
    </submittedName>
</protein>
<organism evidence="4 5">
    <name type="scientific">Eoetvoesiella caeni</name>
    <dbReference type="NCBI Taxonomy" id="645616"/>
    <lineage>
        <taxon>Bacteria</taxon>
        <taxon>Pseudomonadati</taxon>
        <taxon>Pseudomonadota</taxon>
        <taxon>Betaproteobacteria</taxon>
        <taxon>Burkholderiales</taxon>
        <taxon>Alcaligenaceae</taxon>
        <taxon>Eoetvoesiella</taxon>
    </lineage>
</organism>